<feature type="chain" id="PRO_5032811197" evidence="1">
    <location>
        <begin position="24"/>
        <end position="59"/>
    </location>
</feature>
<comment type="caution">
    <text evidence="2">The sequence shown here is derived from an EMBL/GenBank/DDBJ whole genome shotgun (WGS) entry which is preliminary data.</text>
</comment>
<evidence type="ECO:0000313" key="3">
    <source>
        <dbReference type="Proteomes" id="UP000636709"/>
    </source>
</evidence>
<reference evidence="2" key="1">
    <citation type="submission" date="2020-07" db="EMBL/GenBank/DDBJ databases">
        <title>Genome sequence and genetic diversity analysis of an under-domesticated orphan crop, white fonio (Digitaria exilis).</title>
        <authorList>
            <person name="Bennetzen J.L."/>
            <person name="Chen S."/>
            <person name="Ma X."/>
            <person name="Wang X."/>
            <person name="Yssel A.E.J."/>
            <person name="Chaluvadi S.R."/>
            <person name="Johnson M."/>
            <person name="Gangashetty P."/>
            <person name="Hamidou F."/>
            <person name="Sanogo M.D."/>
            <person name="Zwaenepoel A."/>
            <person name="Wallace J."/>
            <person name="Van De Peer Y."/>
            <person name="Van Deynze A."/>
        </authorList>
    </citation>
    <scope>NUCLEOTIDE SEQUENCE</scope>
    <source>
        <tissue evidence="2">Leaves</tissue>
    </source>
</reference>
<sequence>MEPSRRNLSGAIILLLVVAMAGAAQERALKRASTMTVASVEDSCLLVAGATRYANRHRR</sequence>
<evidence type="ECO:0000256" key="1">
    <source>
        <dbReference type="SAM" id="SignalP"/>
    </source>
</evidence>
<organism evidence="2 3">
    <name type="scientific">Digitaria exilis</name>
    <dbReference type="NCBI Taxonomy" id="1010633"/>
    <lineage>
        <taxon>Eukaryota</taxon>
        <taxon>Viridiplantae</taxon>
        <taxon>Streptophyta</taxon>
        <taxon>Embryophyta</taxon>
        <taxon>Tracheophyta</taxon>
        <taxon>Spermatophyta</taxon>
        <taxon>Magnoliopsida</taxon>
        <taxon>Liliopsida</taxon>
        <taxon>Poales</taxon>
        <taxon>Poaceae</taxon>
        <taxon>PACMAD clade</taxon>
        <taxon>Panicoideae</taxon>
        <taxon>Panicodae</taxon>
        <taxon>Paniceae</taxon>
        <taxon>Anthephorinae</taxon>
        <taxon>Digitaria</taxon>
    </lineage>
</organism>
<dbReference type="AlphaFoldDB" id="A0A835AK74"/>
<name>A0A835AK74_9POAL</name>
<accession>A0A835AK74</accession>
<keyword evidence="3" id="KW-1185">Reference proteome</keyword>
<dbReference type="Proteomes" id="UP000636709">
    <property type="component" value="Unassembled WGS sequence"/>
</dbReference>
<feature type="signal peptide" evidence="1">
    <location>
        <begin position="1"/>
        <end position="23"/>
    </location>
</feature>
<proteinExistence type="predicted"/>
<dbReference type="EMBL" id="JACEFO010002306">
    <property type="protein sequence ID" value="KAF8666538.1"/>
    <property type="molecule type" value="Genomic_DNA"/>
</dbReference>
<protein>
    <submittedName>
        <fullName evidence="2">Uncharacterized protein</fullName>
    </submittedName>
</protein>
<evidence type="ECO:0000313" key="2">
    <source>
        <dbReference type="EMBL" id="KAF8666538.1"/>
    </source>
</evidence>
<gene>
    <name evidence="2" type="ORF">HU200_053659</name>
</gene>
<keyword evidence="1" id="KW-0732">Signal</keyword>